<accession>S5ADP6</accession>
<dbReference type="KEGG" id="amh:I633_06130"/>
<evidence type="ECO:0000313" key="2">
    <source>
        <dbReference type="Proteomes" id="UP000014909"/>
    </source>
</evidence>
<name>S5ADP6_9ALTE</name>
<dbReference type="Proteomes" id="UP000014909">
    <property type="component" value="Chromosome"/>
</dbReference>
<sequence>MAELELIAYRKRVGDGPLEADDDGAVYINALYRNDMQIIAEEDKKFERAMVEATEPLLNSGVIELTSLFMGRQSDPQAIKQEMRDSLKGISMSTAMTGFFIVSYEHLAAKCLGPNPVEFTRTEVWDDITRTVMGEEVYRNPTLKPTTIRLPGDMPIYSSN</sequence>
<protein>
    <submittedName>
        <fullName evidence="1">Uncharacterized protein</fullName>
    </submittedName>
</protein>
<dbReference type="HOGENOM" id="CLU_1648575_0_0_6"/>
<dbReference type="AlphaFoldDB" id="S5ADP6"/>
<reference evidence="1 2" key="1">
    <citation type="journal article" date="2013" name="Genome Biol. Evol.">
        <title>Genomic Diversity of "Deep Ecotype" Alteromonas macleodii Isolates: Evidence for Pan-Mediterranean Clonal Frames.</title>
        <authorList>
            <person name="Lopez-Perez M."/>
            <person name="Gonzaga A."/>
            <person name="Rodriguez-Valera F."/>
        </authorList>
    </citation>
    <scope>NUCLEOTIDE SEQUENCE [LARGE SCALE GENOMIC DNA]</scope>
    <source>
        <strain evidence="2">'English Channel 615'</strain>
    </source>
</reference>
<gene>
    <name evidence="1" type="ORF">I633_06130</name>
</gene>
<dbReference type="PATRIC" id="fig|1300253.3.peg.1270"/>
<organism evidence="1 2">
    <name type="scientific">Alteromonas mediterranea 615</name>
    <dbReference type="NCBI Taxonomy" id="1300253"/>
    <lineage>
        <taxon>Bacteria</taxon>
        <taxon>Pseudomonadati</taxon>
        <taxon>Pseudomonadota</taxon>
        <taxon>Gammaproteobacteria</taxon>
        <taxon>Alteromonadales</taxon>
        <taxon>Alteromonadaceae</taxon>
        <taxon>Alteromonas/Salinimonas group</taxon>
        <taxon>Alteromonas</taxon>
    </lineage>
</organism>
<evidence type="ECO:0000313" key="1">
    <source>
        <dbReference type="EMBL" id="AGP77399.1"/>
    </source>
</evidence>
<dbReference type="BioCyc" id="AMAC1300253:G12YX-982-MONOMER"/>
<dbReference type="EMBL" id="CP004846">
    <property type="protein sequence ID" value="AGP77399.1"/>
    <property type="molecule type" value="Genomic_DNA"/>
</dbReference>
<proteinExistence type="predicted"/>